<name>A0A9D2MY91_9FIRM</name>
<protein>
    <submittedName>
        <fullName evidence="10">Aminopeptidase</fullName>
    </submittedName>
</protein>
<dbReference type="GO" id="GO:0046872">
    <property type="term" value="F:metal ion binding"/>
    <property type="evidence" value="ECO:0007669"/>
    <property type="project" value="UniProtKB-KW"/>
</dbReference>
<keyword evidence="9" id="KW-0482">Metalloprotease</keyword>
<dbReference type="InterPro" id="IPR000787">
    <property type="entry name" value="Peptidase_M29"/>
</dbReference>
<dbReference type="InterPro" id="IPR035097">
    <property type="entry name" value="M29_N-terminal"/>
</dbReference>
<evidence type="ECO:0000256" key="2">
    <source>
        <dbReference type="ARBA" id="ARBA00001946"/>
    </source>
</evidence>
<dbReference type="GO" id="GO:0006508">
    <property type="term" value="P:proteolysis"/>
    <property type="evidence" value="ECO:0007669"/>
    <property type="project" value="UniProtKB-KW"/>
</dbReference>
<evidence type="ECO:0000256" key="5">
    <source>
        <dbReference type="ARBA" id="ARBA00022438"/>
    </source>
</evidence>
<proteinExistence type="inferred from homology"/>
<comment type="caution">
    <text evidence="10">The sequence shown here is derived from an EMBL/GenBank/DDBJ whole genome shotgun (WGS) entry which is preliminary data.</text>
</comment>
<keyword evidence="7" id="KW-0479">Metal-binding</keyword>
<evidence type="ECO:0000256" key="3">
    <source>
        <dbReference type="ARBA" id="ARBA00001947"/>
    </source>
</evidence>
<evidence type="ECO:0000313" key="11">
    <source>
        <dbReference type="Proteomes" id="UP000826793"/>
    </source>
</evidence>
<comment type="cofactor">
    <cofactor evidence="3">
        <name>Zn(2+)</name>
        <dbReference type="ChEBI" id="CHEBI:29105"/>
    </cofactor>
</comment>
<dbReference type="InterPro" id="IPR052170">
    <property type="entry name" value="M29_Exopeptidase"/>
</dbReference>
<dbReference type="PRINTS" id="PR00919">
    <property type="entry name" value="THERMOPTASE"/>
</dbReference>
<evidence type="ECO:0000256" key="6">
    <source>
        <dbReference type="ARBA" id="ARBA00022670"/>
    </source>
</evidence>
<dbReference type="GO" id="GO:0008237">
    <property type="term" value="F:metallopeptidase activity"/>
    <property type="evidence" value="ECO:0007669"/>
    <property type="project" value="UniProtKB-KW"/>
</dbReference>
<dbReference type="Proteomes" id="UP000826793">
    <property type="component" value="Unassembled WGS sequence"/>
</dbReference>
<organism evidence="10 11">
    <name type="scientific">Candidatus Acutalibacter pullicola</name>
    <dbReference type="NCBI Taxonomy" id="2838417"/>
    <lineage>
        <taxon>Bacteria</taxon>
        <taxon>Bacillati</taxon>
        <taxon>Bacillota</taxon>
        <taxon>Clostridia</taxon>
        <taxon>Eubacteriales</taxon>
        <taxon>Acutalibacteraceae</taxon>
        <taxon>Acutalibacter</taxon>
    </lineage>
</organism>
<dbReference type="PANTHER" id="PTHR34448:SF3">
    <property type="entry name" value="AMINOPEPTIDASE AMPS"/>
    <property type="match status" value="1"/>
</dbReference>
<comment type="cofactor">
    <cofactor evidence="1">
        <name>Co(2+)</name>
        <dbReference type="ChEBI" id="CHEBI:48828"/>
    </cofactor>
</comment>
<reference evidence="10" key="2">
    <citation type="submission" date="2021-04" db="EMBL/GenBank/DDBJ databases">
        <authorList>
            <person name="Gilroy R."/>
        </authorList>
    </citation>
    <scope>NUCLEOTIDE SEQUENCE</scope>
    <source>
        <strain evidence="10">CHK185-1770</strain>
    </source>
</reference>
<dbReference type="Pfam" id="PF02073">
    <property type="entry name" value="Peptidase_M29"/>
    <property type="match status" value="1"/>
</dbReference>
<keyword evidence="5 10" id="KW-0031">Aminopeptidase</keyword>
<dbReference type="EMBL" id="DWXG01000080">
    <property type="protein sequence ID" value="HJB98771.1"/>
    <property type="molecule type" value="Genomic_DNA"/>
</dbReference>
<sequence length="398" mass="44517">MDLEQMKRKYAYTLARVGLNVQKGQTVLVEAAIEGWQFTSIFAEECYKLGAGNVVVSYLDQANLKVAAQYRPDEAVRRVEEWESSMYQKYLDEGACYVRLEGVNPKLMEGVSEKQSNAIFAHVDGVRNIMRRASREKHCQWLIAMVPTVEWAEYILDKKGEEALTELWDILLKLCYIDETNDVVETWERLREQKASRGKAVDALGLKKLHYTASNGTDLTVELTPWSKFGYEGRPAETFTPNIPTEEICTTPAKYGTNGVVYASRPLVLGGKKIENFGFRFAQGKVVEVLADEGKEMLEALVATDENAGYLGEAALVEYHSPISMSGLVYYTTLIDENASCHLALGRGLNSSPEGHPDLFNDSTIHIDFMIGTADMRIVGTTETGEEVEIFRNGDFAI</sequence>
<keyword evidence="6" id="KW-0645">Protease</keyword>
<evidence type="ECO:0000256" key="7">
    <source>
        <dbReference type="ARBA" id="ARBA00022723"/>
    </source>
</evidence>
<evidence type="ECO:0000256" key="4">
    <source>
        <dbReference type="ARBA" id="ARBA00008236"/>
    </source>
</evidence>
<gene>
    <name evidence="10" type="ORF">H9710_09370</name>
</gene>
<dbReference type="PANTHER" id="PTHR34448">
    <property type="entry name" value="AMINOPEPTIDASE"/>
    <property type="match status" value="1"/>
</dbReference>
<evidence type="ECO:0000256" key="9">
    <source>
        <dbReference type="ARBA" id="ARBA00023049"/>
    </source>
</evidence>
<comment type="similarity">
    <text evidence="4">Belongs to the peptidase M29 family.</text>
</comment>
<accession>A0A9D2MY91</accession>
<dbReference type="Gene3D" id="3.40.1830.10">
    <property type="entry name" value="Thermophilic metalloprotease (M29)"/>
    <property type="match status" value="1"/>
</dbReference>
<evidence type="ECO:0000256" key="1">
    <source>
        <dbReference type="ARBA" id="ARBA00001941"/>
    </source>
</evidence>
<evidence type="ECO:0000256" key="8">
    <source>
        <dbReference type="ARBA" id="ARBA00022801"/>
    </source>
</evidence>
<dbReference type="GO" id="GO:0004177">
    <property type="term" value="F:aminopeptidase activity"/>
    <property type="evidence" value="ECO:0007669"/>
    <property type="project" value="UniProtKB-KW"/>
</dbReference>
<dbReference type="SUPFAM" id="SSF144052">
    <property type="entry name" value="Thermophilic metalloprotease-like"/>
    <property type="match status" value="1"/>
</dbReference>
<comment type="cofactor">
    <cofactor evidence="2">
        <name>Mg(2+)</name>
        <dbReference type="ChEBI" id="CHEBI:18420"/>
    </cofactor>
</comment>
<reference evidence="10" key="1">
    <citation type="journal article" date="2021" name="PeerJ">
        <title>Extensive microbial diversity within the chicken gut microbiome revealed by metagenomics and culture.</title>
        <authorList>
            <person name="Gilroy R."/>
            <person name="Ravi A."/>
            <person name="Getino M."/>
            <person name="Pursley I."/>
            <person name="Horton D.L."/>
            <person name="Alikhan N.F."/>
            <person name="Baker D."/>
            <person name="Gharbi K."/>
            <person name="Hall N."/>
            <person name="Watson M."/>
            <person name="Adriaenssens E.M."/>
            <person name="Foster-Nyarko E."/>
            <person name="Jarju S."/>
            <person name="Secka A."/>
            <person name="Antonio M."/>
            <person name="Oren A."/>
            <person name="Chaudhuri R.R."/>
            <person name="La Ragione R."/>
            <person name="Hildebrand F."/>
            <person name="Pallen M.J."/>
        </authorList>
    </citation>
    <scope>NUCLEOTIDE SEQUENCE</scope>
    <source>
        <strain evidence="10">CHK185-1770</strain>
    </source>
</reference>
<evidence type="ECO:0000313" key="10">
    <source>
        <dbReference type="EMBL" id="HJB98771.1"/>
    </source>
</evidence>
<dbReference type="AlphaFoldDB" id="A0A9D2MY91"/>
<keyword evidence="8" id="KW-0378">Hydrolase</keyword>